<name>A0A4P9YSY2_9FUNG</name>
<feature type="compositionally biased region" description="Acidic residues" evidence="1">
    <location>
        <begin position="23"/>
        <end position="34"/>
    </location>
</feature>
<proteinExistence type="predicted"/>
<reference evidence="3" key="1">
    <citation type="journal article" date="2018" name="Nat. Microbiol.">
        <title>Leveraging single-cell genomics to expand the fungal tree of life.</title>
        <authorList>
            <person name="Ahrendt S.R."/>
            <person name="Quandt C.A."/>
            <person name="Ciobanu D."/>
            <person name="Clum A."/>
            <person name="Salamov A."/>
            <person name="Andreopoulos B."/>
            <person name="Cheng J.F."/>
            <person name="Woyke T."/>
            <person name="Pelin A."/>
            <person name="Henrissat B."/>
            <person name="Reynolds N.K."/>
            <person name="Benny G.L."/>
            <person name="Smith M.E."/>
            <person name="James T.Y."/>
            <person name="Grigoriev I.V."/>
        </authorList>
    </citation>
    <scope>NUCLEOTIDE SEQUENCE [LARGE SCALE GENOMIC DNA]</scope>
    <source>
        <strain evidence="3">Benny S71-1</strain>
    </source>
</reference>
<protein>
    <submittedName>
        <fullName evidence="2">Uncharacterized protein</fullName>
    </submittedName>
</protein>
<dbReference type="InterPro" id="IPR053030">
    <property type="entry name" value="Ribosomal_biogenesis_FAF1-like"/>
</dbReference>
<sequence length="247" mass="27629">MAALGVSPLPSRATEPSPSNSSTDEESASEDDEPSSTSKNEQQQQQQQQQQPPVKVTVFEDPTAKRAFNFTASKQDKKAFMSSKIEKISETALPQHASKSSSHQHQAADAQEEIEDRLHDQELDALLRSADFIERVATENLEGKDRRKYLQGKMVALGAKARQRGMYRHSLRRKLEEEHGVKRKAQDVVRKDRGLKMATGRYKDGALHIRSDELQSIAQEDRASTRRSRGGGGGGGGKRSNKKHRRR</sequence>
<feature type="compositionally biased region" description="Low complexity" evidence="1">
    <location>
        <begin position="95"/>
        <end position="109"/>
    </location>
</feature>
<feature type="region of interest" description="Disordered" evidence="1">
    <location>
        <begin position="87"/>
        <end position="113"/>
    </location>
</feature>
<gene>
    <name evidence="2" type="ORF">SYNPS1DRAFT_31442</name>
</gene>
<dbReference type="AlphaFoldDB" id="A0A4P9YSY2"/>
<keyword evidence="3" id="KW-1185">Reference proteome</keyword>
<accession>A0A4P9YSY2</accession>
<feature type="compositionally biased region" description="Basic and acidic residues" evidence="1">
    <location>
        <begin position="176"/>
        <end position="224"/>
    </location>
</feature>
<evidence type="ECO:0000313" key="3">
    <source>
        <dbReference type="Proteomes" id="UP000278143"/>
    </source>
</evidence>
<organism evidence="2 3">
    <name type="scientific">Syncephalis pseudoplumigaleata</name>
    <dbReference type="NCBI Taxonomy" id="1712513"/>
    <lineage>
        <taxon>Eukaryota</taxon>
        <taxon>Fungi</taxon>
        <taxon>Fungi incertae sedis</taxon>
        <taxon>Zoopagomycota</taxon>
        <taxon>Zoopagomycotina</taxon>
        <taxon>Zoopagomycetes</taxon>
        <taxon>Zoopagales</taxon>
        <taxon>Piptocephalidaceae</taxon>
        <taxon>Syncephalis</taxon>
    </lineage>
</organism>
<feature type="region of interest" description="Disordered" evidence="1">
    <location>
        <begin position="176"/>
        <end position="247"/>
    </location>
</feature>
<dbReference type="PANTHER" id="PTHR28096">
    <property type="entry name" value="PROTEIN FAF1"/>
    <property type="match status" value="1"/>
</dbReference>
<evidence type="ECO:0000256" key="1">
    <source>
        <dbReference type="SAM" id="MobiDB-lite"/>
    </source>
</evidence>
<dbReference type="OrthoDB" id="5556956at2759"/>
<dbReference type="EMBL" id="KZ991544">
    <property type="protein sequence ID" value="RKP22884.1"/>
    <property type="molecule type" value="Genomic_DNA"/>
</dbReference>
<dbReference type="GO" id="GO:0000462">
    <property type="term" value="P:maturation of SSU-rRNA from tricistronic rRNA transcript (SSU-rRNA, 5.8S rRNA, LSU-rRNA)"/>
    <property type="evidence" value="ECO:0007669"/>
    <property type="project" value="TreeGrafter"/>
</dbReference>
<dbReference type="GO" id="GO:0005730">
    <property type="term" value="C:nucleolus"/>
    <property type="evidence" value="ECO:0007669"/>
    <property type="project" value="TreeGrafter"/>
</dbReference>
<evidence type="ECO:0000313" key="2">
    <source>
        <dbReference type="EMBL" id="RKP22884.1"/>
    </source>
</evidence>
<dbReference type="PANTHER" id="PTHR28096:SF1">
    <property type="entry name" value="PROTEIN FAF1"/>
    <property type="match status" value="1"/>
</dbReference>
<feature type="compositionally biased region" description="Low complexity" evidence="1">
    <location>
        <begin position="35"/>
        <end position="51"/>
    </location>
</feature>
<feature type="region of interest" description="Disordered" evidence="1">
    <location>
        <begin position="1"/>
        <end position="61"/>
    </location>
</feature>
<dbReference type="Proteomes" id="UP000278143">
    <property type="component" value="Unassembled WGS sequence"/>
</dbReference>